<keyword evidence="1" id="KW-0805">Transcription regulation</keyword>
<organism evidence="5 6">
    <name type="scientific">Streptomyces hoynatensis</name>
    <dbReference type="NCBI Taxonomy" id="1141874"/>
    <lineage>
        <taxon>Bacteria</taxon>
        <taxon>Bacillati</taxon>
        <taxon>Actinomycetota</taxon>
        <taxon>Actinomycetes</taxon>
        <taxon>Kitasatosporales</taxon>
        <taxon>Streptomycetaceae</taxon>
        <taxon>Streptomyces</taxon>
    </lineage>
</organism>
<dbReference type="InterPro" id="IPR011711">
    <property type="entry name" value="GntR_C"/>
</dbReference>
<dbReference type="PANTHER" id="PTHR43537">
    <property type="entry name" value="TRANSCRIPTIONAL REGULATOR, GNTR FAMILY"/>
    <property type="match status" value="1"/>
</dbReference>
<protein>
    <submittedName>
        <fullName evidence="5">GntR family transcriptional regulator</fullName>
    </submittedName>
</protein>
<dbReference type="SUPFAM" id="SSF48008">
    <property type="entry name" value="GntR ligand-binding domain-like"/>
    <property type="match status" value="1"/>
</dbReference>
<dbReference type="EMBL" id="RBAL01000004">
    <property type="protein sequence ID" value="RKN44004.1"/>
    <property type="molecule type" value="Genomic_DNA"/>
</dbReference>
<evidence type="ECO:0000256" key="2">
    <source>
        <dbReference type="ARBA" id="ARBA00023125"/>
    </source>
</evidence>
<sequence length="177" mass="20168">MREALHRLEGERLVERSGRAVTVRRMTPEEILDIYEVRTTLEGAAARSAATRATALDLMRLKAAQEAMRAQRGGDPWERARLNRRFHQAMWEASHSLTTLDLLERLNSHLFLSAKTMLGVDERWQTVLREHDELIAAIESRDPDAARRIAEHHMLGARDVRMRLFAHDAPTGRAAAS</sequence>
<dbReference type="GO" id="GO:0003677">
    <property type="term" value="F:DNA binding"/>
    <property type="evidence" value="ECO:0007669"/>
    <property type="project" value="UniProtKB-KW"/>
</dbReference>
<comment type="caution">
    <text evidence="5">The sequence shown here is derived from an EMBL/GenBank/DDBJ whole genome shotgun (WGS) entry which is preliminary data.</text>
</comment>
<evidence type="ECO:0000313" key="6">
    <source>
        <dbReference type="Proteomes" id="UP000272474"/>
    </source>
</evidence>
<keyword evidence="6" id="KW-1185">Reference proteome</keyword>
<dbReference type="SMART" id="SM00895">
    <property type="entry name" value="FCD"/>
    <property type="match status" value="1"/>
</dbReference>
<gene>
    <name evidence="5" type="ORF">D7294_10025</name>
</gene>
<dbReference type="Proteomes" id="UP000272474">
    <property type="component" value="Unassembled WGS sequence"/>
</dbReference>
<evidence type="ECO:0000256" key="1">
    <source>
        <dbReference type="ARBA" id="ARBA00023015"/>
    </source>
</evidence>
<dbReference type="InterPro" id="IPR008920">
    <property type="entry name" value="TF_FadR/GntR_C"/>
</dbReference>
<dbReference type="PANTHER" id="PTHR43537:SF5">
    <property type="entry name" value="UXU OPERON TRANSCRIPTIONAL REGULATOR"/>
    <property type="match status" value="1"/>
</dbReference>
<accession>A0A3A9Z854</accession>
<feature type="domain" description="GntR C-terminal" evidence="4">
    <location>
        <begin position="33"/>
        <end position="156"/>
    </location>
</feature>
<keyword evidence="2" id="KW-0238">DNA-binding</keyword>
<dbReference type="AlphaFoldDB" id="A0A3A9Z854"/>
<dbReference type="OrthoDB" id="3289286at2"/>
<evidence type="ECO:0000313" key="5">
    <source>
        <dbReference type="EMBL" id="RKN44004.1"/>
    </source>
</evidence>
<keyword evidence="3" id="KW-0804">Transcription</keyword>
<dbReference type="RefSeq" id="WP_120677759.1">
    <property type="nucleotide sequence ID" value="NZ_RBAL01000004.1"/>
</dbReference>
<reference evidence="5 6" key="1">
    <citation type="journal article" date="2014" name="Int. J. Syst. Evol. Microbiol.">
        <title>Streptomyces hoynatensis sp. nov., isolated from deep marine sediment.</title>
        <authorList>
            <person name="Veyisoglu A."/>
            <person name="Sahin N."/>
        </authorList>
    </citation>
    <scope>NUCLEOTIDE SEQUENCE [LARGE SCALE GENOMIC DNA]</scope>
    <source>
        <strain evidence="5 6">KCTC 29097</strain>
    </source>
</reference>
<proteinExistence type="predicted"/>
<dbReference type="Pfam" id="PF07729">
    <property type="entry name" value="FCD"/>
    <property type="match status" value="1"/>
</dbReference>
<dbReference type="Gene3D" id="1.20.120.530">
    <property type="entry name" value="GntR ligand-binding domain-like"/>
    <property type="match status" value="1"/>
</dbReference>
<name>A0A3A9Z854_9ACTN</name>
<evidence type="ECO:0000259" key="4">
    <source>
        <dbReference type="SMART" id="SM00895"/>
    </source>
</evidence>
<evidence type="ECO:0000256" key="3">
    <source>
        <dbReference type="ARBA" id="ARBA00023163"/>
    </source>
</evidence>